<proteinExistence type="predicted"/>
<name>A0A0F8YP32_9ZZZZ</name>
<organism evidence="1">
    <name type="scientific">marine sediment metagenome</name>
    <dbReference type="NCBI Taxonomy" id="412755"/>
    <lineage>
        <taxon>unclassified sequences</taxon>
        <taxon>metagenomes</taxon>
        <taxon>ecological metagenomes</taxon>
    </lineage>
</organism>
<accession>A0A0F8YP32</accession>
<comment type="caution">
    <text evidence="1">The sequence shown here is derived from an EMBL/GenBank/DDBJ whole genome shotgun (WGS) entry which is preliminary data.</text>
</comment>
<sequence>TKKVAKIQVKESREYNLGMADGWFAIKNKKL</sequence>
<dbReference type="AlphaFoldDB" id="A0A0F8YP32"/>
<reference evidence="1" key="1">
    <citation type="journal article" date="2015" name="Nature">
        <title>Complex archaea that bridge the gap between prokaryotes and eukaryotes.</title>
        <authorList>
            <person name="Spang A."/>
            <person name="Saw J.H."/>
            <person name="Jorgensen S.L."/>
            <person name="Zaremba-Niedzwiedzka K."/>
            <person name="Martijn J."/>
            <person name="Lind A.E."/>
            <person name="van Eijk R."/>
            <person name="Schleper C."/>
            <person name="Guy L."/>
            <person name="Ettema T.J."/>
        </authorList>
    </citation>
    <scope>NUCLEOTIDE SEQUENCE</scope>
</reference>
<feature type="non-terminal residue" evidence="1">
    <location>
        <position position="1"/>
    </location>
</feature>
<dbReference type="EMBL" id="LAZR01055843">
    <property type="protein sequence ID" value="KKK75480.1"/>
    <property type="molecule type" value="Genomic_DNA"/>
</dbReference>
<evidence type="ECO:0000313" key="1">
    <source>
        <dbReference type="EMBL" id="KKK75480.1"/>
    </source>
</evidence>
<protein>
    <submittedName>
        <fullName evidence="1">Uncharacterized protein</fullName>
    </submittedName>
</protein>
<gene>
    <name evidence="1" type="ORF">LCGC14_2873270</name>
</gene>